<keyword evidence="5" id="KW-0411">Iron-sulfur</keyword>
<dbReference type="SMART" id="SM00729">
    <property type="entry name" value="Elp3"/>
    <property type="match status" value="1"/>
</dbReference>
<dbReference type="Gene3D" id="3.20.20.70">
    <property type="entry name" value="Aldolase class I"/>
    <property type="match status" value="1"/>
</dbReference>
<dbReference type="STRING" id="1907666.DSM25559_0482"/>
<protein>
    <submittedName>
        <fullName evidence="6">Putative DNA modification/repair radical SAM protein</fullName>
    </submittedName>
</protein>
<dbReference type="Pfam" id="PF04055">
    <property type="entry name" value="Radical_SAM"/>
    <property type="match status" value="1"/>
</dbReference>
<dbReference type="GO" id="GO:0051536">
    <property type="term" value="F:iron-sulfur cluster binding"/>
    <property type="evidence" value="ECO:0007669"/>
    <property type="project" value="UniProtKB-KW"/>
</dbReference>
<dbReference type="InterPro" id="IPR006638">
    <property type="entry name" value="Elp3/MiaA/NifB-like_rSAM"/>
</dbReference>
<dbReference type="InterPro" id="IPR013785">
    <property type="entry name" value="Aldolase_TIM"/>
</dbReference>
<dbReference type="SFLD" id="SFLDS00029">
    <property type="entry name" value="Radical_SAM"/>
    <property type="match status" value="1"/>
</dbReference>
<gene>
    <name evidence="6" type="ORF">DSM25559_0482</name>
</gene>
<dbReference type="GO" id="GO:0003824">
    <property type="term" value="F:catalytic activity"/>
    <property type="evidence" value="ECO:0007669"/>
    <property type="project" value="InterPro"/>
</dbReference>
<dbReference type="AlphaFoldDB" id="A0A1R3TKE5"/>
<evidence type="ECO:0000256" key="3">
    <source>
        <dbReference type="ARBA" id="ARBA00022723"/>
    </source>
</evidence>
<dbReference type="Gene3D" id="1.10.150.320">
    <property type="entry name" value="Photosystem II 12 kDa extrinsic protein"/>
    <property type="match status" value="1"/>
</dbReference>
<dbReference type="EMBL" id="FMUE01000001">
    <property type="protein sequence ID" value="SCX05006.1"/>
    <property type="molecule type" value="Genomic_DNA"/>
</dbReference>
<dbReference type="InterPro" id="IPR058240">
    <property type="entry name" value="rSAM_sf"/>
</dbReference>
<evidence type="ECO:0000256" key="1">
    <source>
        <dbReference type="ARBA" id="ARBA00001966"/>
    </source>
</evidence>
<name>A0A1R3TKE5_9HYPH</name>
<evidence type="ECO:0000256" key="4">
    <source>
        <dbReference type="ARBA" id="ARBA00023004"/>
    </source>
</evidence>
<comment type="cofactor">
    <cofactor evidence="1">
        <name>[4Fe-4S] cluster</name>
        <dbReference type="ChEBI" id="CHEBI:49883"/>
    </cofactor>
</comment>
<dbReference type="NCBIfam" id="TIGR03916">
    <property type="entry name" value="rSAM_link_UDG"/>
    <property type="match status" value="1"/>
</dbReference>
<evidence type="ECO:0000313" key="7">
    <source>
        <dbReference type="Proteomes" id="UP000187891"/>
    </source>
</evidence>
<keyword evidence="3" id="KW-0479">Metal-binding</keyword>
<organism evidence="6 7">
    <name type="scientific">Agrobacterium rosae</name>
    <dbReference type="NCBI Taxonomy" id="1972867"/>
    <lineage>
        <taxon>Bacteria</taxon>
        <taxon>Pseudomonadati</taxon>
        <taxon>Pseudomonadota</taxon>
        <taxon>Alphaproteobacteria</taxon>
        <taxon>Hyphomicrobiales</taxon>
        <taxon>Rhizobiaceae</taxon>
        <taxon>Rhizobium/Agrobacterium group</taxon>
        <taxon>Agrobacterium</taxon>
    </lineage>
</organism>
<dbReference type="SFLD" id="SFLDG01102">
    <property type="entry name" value="Uncharacterised_Radical_SAM_Su"/>
    <property type="match status" value="1"/>
</dbReference>
<dbReference type="SUPFAM" id="SSF102114">
    <property type="entry name" value="Radical SAM enzymes"/>
    <property type="match status" value="1"/>
</dbReference>
<dbReference type="InterPro" id="IPR023874">
    <property type="entry name" value="DNA_rSAM_put"/>
</dbReference>
<dbReference type="InterPro" id="IPR007197">
    <property type="entry name" value="rSAM"/>
</dbReference>
<dbReference type="PANTHER" id="PTHR21180">
    <property type="entry name" value="ENDONUCLEASE/EXONUCLEASE/PHOSPHATASE FAMILY DOMAIN-CONTAINING PROTEIN 1"/>
    <property type="match status" value="1"/>
</dbReference>
<dbReference type="CDD" id="cd01335">
    <property type="entry name" value="Radical_SAM"/>
    <property type="match status" value="1"/>
</dbReference>
<evidence type="ECO:0000256" key="2">
    <source>
        <dbReference type="ARBA" id="ARBA00022691"/>
    </source>
</evidence>
<dbReference type="GO" id="GO:0046872">
    <property type="term" value="F:metal ion binding"/>
    <property type="evidence" value="ECO:0007669"/>
    <property type="project" value="UniProtKB-KW"/>
</dbReference>
<dbReference type="SUPFAM" id="SSF47781">
    <property type="entry name" value="RuvA domain 2-like"/>
    <property type="match status" value="1"/>
</dbReference>
<reference evidence="7" key="1">
    <citation type="submission" date="2016-10" db="EMBL/GenBank/DDBJ databases">
        <authorList>
            <person name="Wibberg D."/>
        </authorList>
    </citation>
    <scope>NUCLEOTIDE SEQUENCE [LARGE SCALE GENOMIC DNA]</scope>
</reference>
<dbReference type="InterPro" id="IPR051675">
    <property type="entry name" value="Endo/Exo/Phosphatase_dom_1"/>
</dbReference>
<keyword evidence="2" id="KW-0949">S-adenosyl-L-methionine</keyword>
<dbReference type="RefSeq" id="WP_077117585.1">
    <property type="nucleotide sequence ID" value="NZ_CP133551.1"/>
</dbReference>
<sequence length="410" mass="45845">MKKSIKERLAVLSDAAKYDASCASSGTTKRNSSASGGLGSTEGSGICHAYAPDGRCISLLKILLTNFCIYDCAYCINRSSSNVERARFTVEEVVWLTLEFYRRNYIEGLFLSSGIIRSSDHTMEELVRVARELRVTHGFRGYIHLKSIPEASARLVEEAGLYADRLSINIELPTDSGIGQFAPEKHPINIRKSMADIRLKIEEAGEPTIQTKRVRKFAPAGQSTQMIVGADGANDTTILSTSARLYGSYGLRRVYYSAFSPIPDSSKNLPLIKPPLMREHRLYQADWLYRFYGFDIDEIASTQKDGMLDLDIDPKLAWALANRQQFPVDVNKADRETLLRVPGFGTKTVKSILSSRRFRQLRLEDIARFGVSLKKVKAFVVAGGWSPGKLTERPDLRDMFAPQPEQLSLL</sequence>
<dbReference type="InterPro" id="IPR010994">
    <property type="entry name" value="RuvA_2-like"/>
</dbReference>
<dbReference type="Proteomes" id="UP000187891">
    <property type="component" value="Unassembled WGS sequence"/>
</dbReference>
<accession>A0A1R3TKE5</accession>
<keyword evidence="4" id="KW-0408">Iron</keyword>
<evidence type="ECO:0000256" key="5">
    <source>
        <dbReference type="ARBA" id="ARBA00023014"/>
    </source>
</evidence>
<proteinExistence type="predicted"/>
<dbReference type="PANTHER" id="PTHR21180:SF9">
    <property type="entry name" value="TYPE II SECRETION SYSTEM PROTEIN K"/>
    <property type="match status" value="1"/>
</dbReference>
<evidence type="ECO:0000313" key="6">
    <source>
        <dbReference type="EMBL" id="SCX05006.1"/>
    </source>
</evidence>